<dbReference type="OMA" id="FGIDDYI"/>
<evidence type="ECO:0000256" key="22">
    <source>
        <dbReference type="SAM" id="MobiDB-lite"/>
    </source>
</evidence>
<keyword evidence="9" id="KW-0067">ATP-binding</keyword>
<dbReference type="STRING" id="759272.G0S3G6"/>
<dbReference type="InterPro" id="IPR008250">
    <property type="entry name" value="ATPase_P-typ_transduc_dom_A_sf"/>
</dbReference>
<dbReference type="Gene3D" id="3.40.50.1000">
    <property type="entry name" value="HAD superfamily/HAD-like"/>
    <property type="match status" value="1"/>
</dbReference>
<dbReference type="Gene3D" id="2.70.150.10">
    <property type="entry name" value="Calcium-transporting ATPase, cytoplasmic transduction domain A"/>
    <property type="match status" value="1"/>
</dbReference>
<protein>
    <recommendedName>
        <fullName evidence="19">P-type Na(+) transporter</fullName>
        <ecNumber evidence="19">7.2.2.3</ecNumber>
    </recommendedName>
</protein>
<dbReference type="GO" id="GO:0008554">
    <property type="term" value="F:P-type sodium transporter activity"/>
    <property type="evidence" value="ECO:0007669"/>
    <property type="project" value="UniProtKB-EC"/>
</dbReference>
<comment type="similarity">
    <text evidence="18">Belongs to the cation transport ATPase (P-type) (TC 3.A.3) family. Type IID subfamily.</text>
</comment>
<dbReference type="NCBIfam" id="TIGR01494">
    <property type="entry name" value="ATPase_P-type"/>
    <property type="match status" value="2"/>
</dbReference>
<dbReference type="GO" id="GO:0005524">
    <property type="term" value="F:ATP binding"/>
    <property type="evidence" value="ECO:0007669"/>
    <property type="project" value="UniProtKB-KW"/>
</dbReference>
<gene>
    <name evidence="25" type="ORF">CTHT_0020970</name>
</gene>
<dbReference type="Pfam" id="PF00122">
    <property type="entry name" value="E1-E2_ATPase"/>
    <property type="match status" value="1"/>
</dbReference>
<keyword evidence="10" id="KW-0460">Magnesium</keyword>
<dbReference type="SUPFAM" id="SSF56784">
    <property type="entry name" value="HAD-like"/>
    <property type="match status" value="1"/>
</dbReference>
<evidence type="ECO:0000256" key="13">
    <source>
        <dbReference type="ARBA" id="ARBA00022989"/>
    </source>
</evidence>
<evidence type="ECO:0000256" key="14">
    <source>
        <dbReference type="ARBA" id="ARBA00023053"/>
    </source>
</evidence>
<dbReference type="InterPro" id="IPR018303">
    <property type="entry name" value="ATPase_P-typ_P_site"/>
</dbReference>
<dbReference type="InterPro" id="IPR023299">
    <property type="entry name" value="ATPase_P-typ_cyto_dom_N"/>
</dbReference>
<dbReference type="InterPro" id="IPR059000">
    <property type="entry name" value="ATPase_P-type_domA"/>
</dbReference>
<dbReference type="EC" id="7.2.2.3" evidence="19"/>
<comment type="subcellular location">
    <subcellularLocation>
        <location evidence="2">Cell membrane</location>
        <topology evidence="2">Multi-pass membrane protein</topology>
    </subcellularLocation>
</comment>
<evidence type="ECO:0000256" key="15">
    <source>
        <dbReference type="ARBA" id="ARBA00023065"/>
    </source>
</evidence>
<evidence type="ECO:0000256" key="6">
    <source>
        <dbReference type="ARBA" id="ARBA00022692"/>
    </source>
</evidence>
<dbReference type="Gene3D" id="1.20.1110.10">
    <property type="entry name" value="Calcium-transporting ATPase, transmembrane domain"/>
    <property type="match status" value="2"/>
</dbReference>
<organism evidence="26">
    <name type="scientific">Chaetomium thermophilum (strain DSM 1495 / CBS 144.50 / IMI 039719)</name>
    <name type="common">Thermochaetoides thermophila</name>
    <dbReference type="NCBI Taxonomy" id="759272"/>
    <lineage>
        <taxon>Eukaryota</taxon>
        <taxon>Fungi</taxon>
        <taxon>Dikarya</taxon>
        <taxon>Ascomycota</taxon>
        <taxon>Pezizomycotina</taxon>
        <taxon>Sordariomycetes</taxon>
        <taxon>Sordariomycetidae</taxon>
        <taxon>Sordariales</taxon>
        <taxon>Chaetomiaceae</taxon>
        <taxon>Thermochaetoides</taxon>
    </lineage>
</organism>
<evidence type="ECO:0000256" key="9">
    <source>
        <dbReference type="ARBA" id="ARBA00022840"/>
    </source>
</evidence>
<evidence type="ECO:0000256" key="19">
    <source>
        <dbReference type="ARBA" id="ARBA00035029"/>
    </source>
</evidence>
<feature type="transmembrane region" description="Helical" evidence="23">
    <location>
        <begin position="881"/>
        <end position="902"/>
    </location>
</feature>
<evidence type="ECO:0000256" key="7">
    <source>
        <dbReference type="ARBA" id="ARBA00022723"/>
    </source>
</evidence>
<keyword evidence="14" id="KW-0915">Sodium</keyword>
<keyword evidence="12" id="KW-1278">Translocase</keyword>
<evidence type="ECO:0000256" key="4">
    <source>
        <dbReference type="ARBA" id="ARBA00022475"/>
    </source>
</evidence>
<comment type="catalytic activity">
    <reaction evidence="20">
        <text>K(+)(in) + ATP + H2O = K(+)(out) + ADP + phosphate + H(+)</text>
        <dbReference type="Rhea" id="RHEA:75815"/>
        <dbReference type="ChEBI" id="CHEBI:15377"/>
        <dbReference type="ChEBI" id="CHEBI:15378"/>
        <dbReference type="ChEBI" id="CHEBI:29103"/>
        <dbReference type="ChEBI" id="CHEBI:30616"/>
        <dbReference type="ChEBI" id="CHEBI:43474"/>
        <dbReference type="ChEBI" id="CHEBI:456216"/>
    </reaction>
</comment>
<evidence type="ECO:0000256" key="21">
    <source>
        <dbReference type="ARBA" id="ARBA00049499"/>
    </source>
</evidence>
<dbReference type="AlphaFoldDB" id="G0S3G6"/>
<dbReference type="SMART" id="SM00831">
    <property type="entry name" value="Cation_ATPase_N"/>
    <property type="match status" value="1"/>
</dbReference>
<dbReference type="OrthoDB" id="3352408at2759"/>
<name>G0S3G6_CHATD</name>
<dbReference type="PRINTS" id="PR00120">
    <property type="entry name" value="HATPASE"/>
</dbReference>
<dbReference type="InterPro" id="IPR004014">
    <property type="entry name" value="ATPase_P-typ_cation-transptr_N"/>
</dbReference>
<dbReference type="Pfam" id="PF00689">
    <property type="entry name" value="Cation_ATPase_C"/>
    <property type="match status" value="1"/>
</dbReference>
<keyword evidence="8" id="KW-0547">Nucleotide-binding</keyword>
<proteinExistence type="inferred from homology"/>
<keyword evidence="5" id="KW-0633">Potassium transport</keyword>
<dbReference type="PANTHER" id="PTHR42861">
    <property type="entry name" value="CALCIUM-TRANSPORTING ATPASE"/>
    <property type="match status" value="1"/>
</dbReference>
<keyword evidence="16 23" id="KW-0472">Membrane</keyword>
<dbReference type="GO" id="GO:0016887">
    <property type="term" value="F:ATP hydrolysis activity"/>
    <property type="evidence" value="ECO:0007669"/>
    <property type="project" value="InterPro"/>
</dbReference>
<dbReference type="KEGG" id="cthr:CTHT_0020970"/>
<dbReference type="Pfam" id="PF00690">
    <property type="entry name" value="Cation_ATPase_N"/>
    <property type="match status" value="1"/>
</dbReference>
<feature type="transmembrane region" description="Helical" evidence="23">
    <location>
        <begin position="219"/>
        <end position="235"/>
    </location>
</feature>
<evidence type="ECO:0000256" key="17">
    <source>
        <dbReference type="ARBA" id="ARBA00023201"/>
    </source>
</evidence>
<evidence type="ECO:0000256" key="10">
    <source>
        <dbReference type="ARBA" id="ARBA00022842"/>
    </source>
</evidence>
<evidence type="ECO:0000256" key="18">
    <source>
        <dbReference type="ARBA" id="ARBA00035017"/>
    </source>
</evidence>
<dbReference type="RefSeq" id="XP_006692568.1">
    <property type="nucleotide sequence ID" value="XM_006692505.1"/>
</dbReference>
<feature type="transmembrane region" description="Helical" evidence="23">
    <location>
        <begin position="918"/>
        <end position="935"/>
    </location>
</feature>
<comment type="catalytic activity">
    <reaction evidence="21">
        <text>Na(+)(in) + ATP + H2O = Na(+)(out) + ADP + phosphate + H(+)</text>
        <dbReference type="Rhea" id="RHEA:14633"/>
        <dbReference type="ChEBI" id="CHEBI:15377"/>
        <dbReference type="ChEBI" id="CHEBI:15378"/>
        <dbReference type="ChEBI" id="CHEBI:29101"/>
        <dbReference type="ChEBI" id="CHEBI:30616"/>
        <dbReference type="ChEBI" id="CHEBI:43474"/>
        <dbReference type="ChEBI" id="CHEBI:456216"/>
        <dbReference type="EC" id="7.2.2.3"/>
    </reaction>
    <physiologicalReaction direction="left-to-right" evidence="21">
        <dbReference type="Rhea" id="RHEA:14634"/>
    </physiologicalReaction>
</comment>
<dbReference type="Pfam" id="PF08282">
    <property type="entry name" value="Hydrolase_3"/>
    <property type="match status" value="1"/>
</dbReference>
<dbReference type="EMBL" id="GL988040">
    <property type="protein sequence ID" value="EGS22549.1"/>
    <property type="molecule type" value="Genomic_DNA"/>
</dbReference>
<dbReference type="FunFam" id="3.40.50.1000:FF:000193">
    <property type="entry name" value="Plasma membrane calcium-transporting ATPase 2"/>
    <property type="match status" value="1"/>
</dbReference>
<dbReference type="FunFam" id="3.40.50.1000:FF:000001">
    <property type="entry name" value="Phospholipid-transporting ATPase IC"/>
    <property type="match status" value="1"/>
</dbReference>
<keyword evidence="7" id="KW-0479">Metal-binding</keyword>
<dbReference type="SUPFAM" id="SSF81660">
    <property type="entry name" value="Metal cation-transporting ATPase, ATP-binding domain N"/>
    <property type="match status" value="1"/>
</dbReference>
<keyword evidence="11" id="KW-0630">Potassium</keyword>
<dbReference type="InterPro" id="IPR006414">
    <property type="entry name" value="P-type_ATPase_IID"/>
</dbReference>
<dbReference type="GO" id="GO:0006813">
    <property type="term" value="P:potassium ion transport"/>
    <property type="evidence" value="ECO:0007669"/>
    <property type="project" value="UniProtKB-KW"/>
</dbReference>
<comment type="cofactor">
    <cofactor evidence="1">
        <name>Mg(2+)</name>
        <dbReference type="ChEBI" id="CHEBI:18420"/>
    </cofactor>
</comment>
<keyword evidence="4" id="KW-1003">Cell membrane</keyword>
<keyword evidence="17" id="KW-0739">Sodium transport</keyword>
<dbReference type="SUPFAM" id="SSF81665">
    <property type="entry name" value="Calcium ATPase, transmembrane domain M"/>
    <property type="match status" value="1"/>
</dbReference>
<dbReference type="InterPro" id="IPR044492">
    <property type="entry name" value="P_typ_ATPase_HD_dom"/>
</dbReference>
<reference evidence="25 26" key="1">
    <citation type="journal article" date="2011" name="Cell">
        <title>Insight into structure and assembly of the nuclear pore complex by utilizing the genome of a eukaryotic thermophile.</title>
        <authorList>
            <person name="Amlacher S."/>
            <person name="Sarges P."/>
            <person name="Flemming D."/>
            <person name="van Noort V."/>
            <person name="Kunze R."/>
            <person name="Devos D.P."/>
            <person name="Arumugam M."/>
            <person name="Bork P."/>
            <person name="Hurt E."/>
        </authorList>
    </citation>
    <scope>NUCLEOTIDE SEQUENCE [LARGE SCALE GENOMIC DNA]</scope>
    <source>
        <strain evidence="26">DSM 1495 / CBS 144.50 / IMI 039719</strain>
    </source>
</reference>
<keyword evidence="15" id="KW-0406">Ion transport</keyword>
<feature type="transmembrane region" description="Helical" evidence="23">
    <location>
        <begin position="1059"/>
        <end position="1079"/>
    </location>
</feature>
<feature type="domain" description="Cation-transporting P-type ATPase N-terminal" evidence="24">
    <location>
        <begin position="95"/>
        <end position="215"/>
    </location>
</feature>
<dbReference type="SFLD" id="SFLDF00027">
    <property type="entry name" value="p-type_atpase"/>
    <property type="match status" value="1"/>
</dbReference>
<evidence type="ECO:0000256" key="3">
    <source>
        <dbReference type="ARBA" id="ARBA00022448"/>
    </source>
</evidence>
<evidence type="ECO:0000313" key="26">
    <source>
        <dbReference type="Proteomes" id="UP000008066"/>
    </source>
</evidence>
<dbReference type="Proteomes" id="UP000008066">
    <property type="component" value="Unassembled WGS sequence"/>
</dbReference>
<dbReference type="GO" id="GO:0005886">
    <property type="term" value="C:plasma membrane"/>
    <property type="evidence" value="ECO:0007669"/>
    <property type="project" value="UniProtKB-SubCell"/>
</dbReference>
<keyword evidence="26" id="KW-1185">Reference proteome</keyword>
<dbReference type="SFLD" id="SFLDS00003">
    <property type="entry name" value="Haloacid_Dehalogenase"/>
    <property type="match status" value="1"/>
</dbReference>
<dbReference type="InterPro" id="IPR006068">
    <property type="entry name" value="ATPase_P-typ_cation-transptr_C"/>
</dbReference>
<dbReference type="FunFam" id="2.70.150.10:FF:000016">
    <property type="entry name" value="Calcium-transporting P-type ATPase putative"/>
    <property type="match status" value="1"/>
</dbReference>
<dbReference type="Pfam" id="PF13246">
    <property type="entry name" value="Cation_ATPase"/>
    <property type="match status" value="1"/>
</dbReference>
<dbReference type="PRINTS" id="PR00119">
    <property type="entry name" value="CATATPASE"/>
</dbReference>
<evidence type="ECO:0000259" key="24">
    <source>
        <dbReference type="SMART" id="SM00831"/>
    </source>
</evidence>
<dbReference type="NCBIfam" id="TIGR01523">
    <property type="entry name" value="ATPase-IID_K-Na"/>
    <property type="match status" value="1"/>
</dbReference>
<dbReference type="SFLD" id="SFLDG00002">
    <property type="entry name" value="C1.7:_P-type_atpase_like"/>
    <property type="match status" value="1"/>
</dbReference>
<evidence type="ECO:0000256" key="5">
    <source>
        <dbReference type="ARBA" id="ARBA00022538"/>
    </source>
</evidence>
<dbReference type="Gene3D" id="3.40.1110.10">
    <property type="entry name" value="Calcium-transporting ATPase, cytoplasmic domain N"/>
    <property type="match status" value="1"/>
</dbReference>
<feature type="compositionally biased region" description="Acidic residues" evidence="22">
    <location>
        <begin position="1"/>
        <end position="11"/>
    </location>
</feature>
<sequence length="1133" mass="121047">MGTENDLDVEAQTEPPICGPKSKSSIAFTISPSPTPAGTFVNATVGPDADAEPGAAAATDTDADATPITVGTGRASLASTVDTVAATAPSFFPEIAHTLSVPDVCALLDTDADAGLGVIEAPPPYDLLDPLSDLDLASVTSLRITDAQHHHQCIADQYRNGLNPAEAGRRLQWHGLNKVEGAKGLSPLTILIRQVSNSLTLVLVMTMILSFAISDHIEGGVIAAVILLNIVVGFFQDYRAEQTIQALYALSAPTCKVIRDGKAETIKAETLVPGDLVRLNVGDIVPADLRLVHSINLSTDDALLTGESVPVSKHAEIILKDRDVPLGDRANMVYSASTVTRGRATGIVVATGMMTEVGKIAAMLKRSSGKTADVDSGRVQEAWIRFRNGLRVLLGLDGTPMQVSLSKFALLLFALAITLAIIVFSVSRWKVTSEVLIYGICVAVAVIPESLIAVLTIATALGTRAMAKGNVIIRKLASLEAVGGVTNICSDKTGTLTQGKMVAKQLWLADGTEMSIRNTTHPFDPTSGSVHVGDEIYNWGIFDKTKASLLTAFLKTVALCNNSLVTKTESAYTAVGEPTEIALQVLAMRLGMGKPTLLEPGNRQLLAEYPFDSSCKMMTVVYTDEQGAYAYTKGALEAILPLLDASDELKAQAVTRAEALAAEGLRVLCVAQKMVDPRDFGLVSDNADTEKVSPIIKTATPERSAVERGLTFLGLAGLYDPPRPETAGAIRKCKDAGIQVHMLTGDHVKTATAIAYEIGILKKGALIGPNDVMLATAFDNLTDAEIDAMDHLPLVLARCSPTTKVRMVEALHRRKAFCVMTGDGVNDSPALKKSDVGIAMGLNGSDVAKEAADMVLTDDNFASIVRAIEEGRRLFDNIQKFLLHLLVSNIAQVFLLLIGLAFKDPHGISVFPLSPLEILWANLVTSSFLALGLGLEEAQPDIMQRPPHDLSIGVFNRELIVDKFVYGTAMGGLCLAAFTSVAYGVSRNEGLGLGCNEDFALGCLVAFRARATTFATLTFLLLVTAWEAKHFTRSLFNMHPERYSGGVLSLCRTVWQNKFLFGAVTAGVVIVFPVIYLPVVNRAVFKHDAITWEWGIVSACVAVYMAIVEVWKALKRRFGLGTTVLKGRLESEV</sequence>
<feature type="transmembrane region" description="Helical" evidence="23">
    <location>
        <begin position="964"/>
        <end position="985"/>
    </location>
</feature>
<feature type="region of interest" description="Disordered" evidence="22">
    <location>
        <begin position="1"/>
        <end position="23"/>
    </location>
</feature>
<keyword evidence="6 23" id="KW-0812">Transmembrane</keyword>
<dbReference type="FunFam" id="1.20.1110.10:FF:000015">
    <property type="entry name" value="Sodium ion P-type ATPase"/>
    <property type="match status" value="1"/>
</dbReference>
<evidence type="ECO:0000256" key="1">
    <source>
        <dbReference type="ARBA" id="ARBA00001946"/>
    </source>
</evidence>
<dbReference type="InterPro" id="IPR036412">
    <property type="entry name" value="HAD-like_sf"/>
</dbReference>
<feature type="transmembrane region" description="Helical" evidence="23">
    <location>
        <begin position="1091"/>
        <end position="1111"/>
    </location>
</feature>
<evidence type="ECO:0000256" key="16">
    <source>
        <dbReference type="ARBA" id="ARBA00023136"/>
    </source>
</evidence>
<dbReference type="eggNOG" id="KOG0202">
    <property type="taxonomic scope" value="Eukaryota"/>
</dbReference>
<dbReference type="HOGENOM" id="CLU_002360_3_0_1"/>
<evidence type="ECO:0000256" key="8">
    <source>
        <dbReference type="ARBA" id="ARBA00022741"/>
    </source>
</evidence>
<accession>G0S3G6</accession>
<keyword evidence="3" id="KW-0813">Transport</keyword>
<dbReference type="GO" id="GO:0046872">
    <property type="term" value="F:metal ion binding"/>
    <property type="evidence" value="ECO:0007669"/>
    <property type="project" value="UniProtKB-KW"/>
</dbReference>
<feature type="transmembrane region" description="Helical" evidence="23">
    <location>
        <begin position="408"/>
        <end position="429"/>
    </location>
</feature>
<evidence type="ECO:0000256" key="2">
    <source>
        <dbReference type="ARBA" id="ARBA00004651"/>
    </source>
</evidence>
<dbReference type="GeneID" id="18256135"/>
<feature type="transmembrane region" description="Helical" evidence="23">
    <location>
        <begin position="435"/>
        <end position="458"/>
    </location>
</feature>
<dbReference type="PROSITE" id="PS00154">
    <property type="entry name" value="ATPASE_E1_E2"/>
    <property type="match status" value="1"/>
</dbReference>
<evidence type="ECO:0000313" key="25">
    <source>
        <dbReference type="EMBL" id="EGS22549.1"/>
    </source>
</evidence>
<evidence type="ECO:0000256" key="12">
    <source>
        <dbReference type="ARBA" id="ARBA00022967"/>
    </source>
</evidence>
<keyword evidence="13 23" id="KW-1133">Transmembrane helix</keyword>
<dbReference type="InterPro" id="IPR023298">
    <property type="entry name" value="ATPase_P-typ_TM_dom_sf"/>
</dbReference>
<evidence type="ECO:0000256" key="11">
    <source>
        <dbReference type="ARBA" id="ARBA00022958"/>
    </source>
</evidence>
<evidence type="ECO:0000256" key="23">
    <source>
        <dbReference type="SAM" id="Phobius"/>
    </source>
</evidence>
<feature type="transmembrane region" description="Helical" evidence="23">
    <location>
        <begin position="1005"/>
        <end position="1026"/>
    </location>
</feature>
<dbReference type="SUPFAM" id="SSF81653">
    <property type="entry name" value="Calcium ATPase, transduction domain A"/>
    <property type="match status" value="1"/>
</dbReference>
<dbReference type="InterPro" id="IPR001757">
    <property type="entry name" value="P_typ_ATPase"/>
</dbReference>
<dbReference type="InterPro" id="IPR023214">
    <property type="entry name" value="HAD_sf"/>
</dbReference>
<evidence type="ECO:0000256" key="20">
    <source>
        <dbReference type="ARBA" id="ARBA00048599"/>
    </source>
</evidence>